<feature type="transmembrane region" description="Helical" evidence="1">
    <location>
        <begin position="343"/>
        <end position="362"/>
    </location>
</feature>
<protein>
    <recommendedName>
        <fullName evidence="4">Membrane protein involved in the export of O-antigen and teichoic acid</fullName>
    </recommendedName>
</protein>
<keyword evidence="1" id="KW-0472">Membrane</keyword>
<gene>
    <name evidence="2" type="ORF">SAMN05444141_106163</name>
</gene>
<evidence type="ECO:0008006" key="4">
    <source>
        <dbReference type="Google" id="ProtNLM"/>
    </source>
</evidence>
<feature type="transmembrane region" description="Helical" evidence="1">
    <location>
        <begin position="105"/>
        <end position="123"/>
    </location>
</feature>
<keyword evidence="1" id="KW-1133">Transmembrane helix</keyword>
<sequence>MSASRAVLSLSEQIFASGFNFLLFLCVARLLSGEELGIFTAMFSLNQSFSFFLFGLVLFPVSSASGADTPKQIGIALVLLVILLLGFALLAPLTTYAFDSLKDQASLQLWVLSVSFFAGQCCYEVGRWLCIRLHSVLAALPVTLLRFVSFFTALYLLSYWQLNAGHVIVLQTCISLTAVGFYVWLLRGFRHEIVWALPDRVTFKHLATFGNSVVSFVANFIVVSLVDRGLGGGGLAAFQAIRSATNPIGLVSQVLDNHFSAEFSRSGQRMSFHKHILLVAVSGAILLFLLSFIFAREITDILFAGRFSEYWILVPLLFLASLCHALTRPVFVSWRVSNSTKSLNTYSFLILIIVMPVLIITGLTGHSYVMIGVFALLPMTALLIELIRHPAENGRLTQ</sequence>
<proteinExistence type="predicted"/>
<reference evidence="3" key="1">
    <citation type="submission" date="2016-10" db="EMBL/GenBank/DDBJ databases">
        <authorList>
            <person name="Varghese N."/>
            <person name="Submissions S."/>
        </authorList>
    </citation>
    <scope>NUCLEOTIDE SEQUENCE [LARGE SCALE GENOMIC DNA]</scope>
    <source>
        <strain evidence="3">DSM 17465</strain>
    </source>
</reference>
<keyword evidence="3" id="KW-1185">Reference proteome</keyword>
<dbReference type="Proteomes" id="UP000183371">
    <property type="component" value="Unassembled WGS sequence"/>
</dbReference>
<feature type="transmembrane region" description="Helical" evidence="1">
    <location>
        <begin position="135"/>
        <end position="158"/>
    </location>
</feature>
<organism evidence="2 3">
    <name type="scientific">Pseudovibrio denitrificans</name>
    <dbReference type="NCBI Taxonomy" id="258256"/>
    <lineage>
        <taxon>Bacteria</taxon>
        <taxon>Pseudomonadati</taxon>
        <taxon>Pseudomonadota</taxon>
        <taxon>Alphaproteobacteria</taxon>
        <taxon>Hyphomicrobiales</taxon>
        <taxon>Stappiaceae</taxon>
        <taxon>Pseudovibrio</taxon>
    </lineage>
</organism>
<feature type="transmembrane region" description="Helical" evidence="1">
    <location>
        <begin position="38"/>
        <end position="61"/>
    </location>
</feature>
<accession>A0A1I7CMY3</accession>
<feature type="transmembrane region" description="Helical" evidence="1">
    <location>
        <begin position="73"/>
        <end position="93"/>
    </location>
</feature>
<feature type="transmembrane region" description="Helical" evidence="1">
    <location>
        <begin position="164"/>
        <end position="185"/>
    </location>
</feature>
<dbReference type="AlphaFoldDB" id="A0A1I7CMY3"/>
<feature type="transmembrane region" description="Helical" evidence="1">
    <location>
        <begin position="310"/>
        <end position="331"/>
    </location>
</feature>
<evidence type="ECO:0000313" key="2">
    <source>
        <dbReference type="EMBL" id="SFU00728.1"/>
    </source>
</evidence>
<feature type="transmembrane region" description="Helical" evidence="1">
    <location>
        <begin position="12"/>
        <end position="32"/>
    </location>
</feature>
<dbReference type="RefSeq" id="WP_054784271.1">
    <property type="nucleotide sequence ID" value="NZ_FPBD01000006.1"/>
</dbReference>
<feature type="transmembrane region" description="Helical" evidence="1">
    <location>
        <begin position="276"/>
        <end position="295"/>
    </location>
</feature>
<keyword evidence="1" id="KW-0812">Transmembrane</keyword>
<evidence type="ECO:0000256" key="1">
    <source>
        <dbReference type="SAM" id="Phobius"/>
    </source>
</evidence>
<evidence type="ECO:0000313" key="3">
    <source>
        <dbReference type="Proteomes" id="UP000183371"/>
    </source>
</evidence>
<dbReference type="EMBL" id="FPBD01000006">
    <property type="protein sequence ID" value="SFU00728.1"/>
    <property type="molecule type" value="Genomic_DNA"/>
</dbReference>
<name>A0A1I7CMY3_9HYPH</name>
<feature type="transmembrane region" description="Helical" evidence="1">
    <location>
        <begin position="368"/>
        <end position="387"/>
    </location>
</feature>